<evidence type="ECO:0000256" key="8">
    <source>
        <dbReference type="ARBA" id="ARBA00023170"/>
    </source>
</evidence>
<sequence length="272" mass="29828">MNAVQAKSYLLDEVEAIITSTRDNSAPTCRTTVLAVCFTMWGHDVTYSSRLLFATWWIFITILTSFYTANLTAFLTLSRFTLPIDDARGVAKYRYRWIGHKGFALDQMVAEKPPPVHPTEIQTSISPSSAVELNTSALANYATEAGEGGRCNKERVGVQQGEGVVQQGEGVVQQEEGVVQQGEGVVQQGEVESCNKDRVGGSTRRGWRCNKERLEVQQGEGGRYNKDMVGGVSSEMVRGASGGNVEGSTYSLTKYLASYLLWLQEGCERNCA</sequence>
<keyword evidence="6" id="KW-0406">Ion transport</keyword>
<evidence type="ECO:0000256" key="6">
    <source>
        <dbReference type="ARBA" id="ARBA00023065"/>
    </source>
</evidence>
<comment type="subcellular location">
    <subcellularLocation>
        <location evidence="1">Membrane</location>
        <topology evidence="1">Multi-pass membrane protein</topology>
    </subcellularLocation>
</comment>
<keyword evidence="8" id="KW-0675">Receptor</keyword>
<evidence type="ECO:0000256" key="10">
    <source>
        <dbReference type="ARBA" id="ARBA00023286"/>
    </source>
</evidence>
<feature type="domain" description="Ionotropic glutamate receptor C-terminal" evidence="13">
    <location>
        <begin position="46"/>
        <end position="150"/>
    </location>
</feature>
<keyword evidence="10" id="KW-1071">Ligand-gated ion channel</keyword>
<keyword evidence="5 12" id="KW-1133">Transmembrane helix</keyword>
<evidence type="ECO:0000256" key="3">
    <source>
        <dbReference type="ARBA" id="ARBA00022448"/>
    </source>
</evidence>
<dbReference type="InterPro" id="IPR015683">
    <property type="entry name" value="Ionotropic_Glu_rcpt"/>
</dbReference>
<gene>
    <name evidence="14" type="ORF">TSIB3V08_LOCUS7136</name>
</gene>
<protein>
    <recommendedName>
        <fullName evidence="13">Ionotropic glutamate receptor C-terminal domain-containing protein</fullName>
    </recommendedName>
</protein>
<proteinExistence type="inferred from homology"/>
<dbReference type="GO" id="GO:0016020">
    <property type="term" value="C:membrane"/>
    <property type="evidence" value="ECO:0007669"/>
    <property type="project" value="UniProtKB-SubCell"/>
</dbReference>
<evidence type="ECO:0000256" key="7">
    <source>
        <dbReference type="ARBA" id="ARBA00023136"/>
    </source>
</evidence>
<organism evidence="14">
    <name type="scientific">Timema shepardi</name>
    <name type="common">Walking stick</name>
    <dbReference type="NCBI Taxonomy" id="629360"/>
    <lineage>
        <taxon>Eukaryota</taxon>
        <taxon>Metazoa</taxon>
        <taxon>Ecdysozoa</taxon>
        <taxon>Arthropoda</taxon>
        <taxon>Hexapoda</taxon>
        <taxon>Insecta</taxon>
        <taxon>Pterygota</taxon>
        <taxon>Neoptera</taxon>
        <taxon>Polyneoptera</taxon>
        <taxon>Phasmatodea</taxon>
        <taxon>Timematodea</taxon>
        <taxon>Timematoidea</taxon>
        <taxon>Timematidae</taxon>
        <taxon>Timema</taxon>
    </lineage>
</organism>
<name>A0A7R9G2D4_TIMSH</name>
<keyword evidence="11" id="KW-0407">Ion channel</keyword>
<evidence type="ECO:0000259" key="13">
    <source>
        <dbReference type="Pfam" id="PF00060"/>
    </source>
</evidence>
<reference evidence="14" key="1">
    <citation type="submission" date="2020-11" db="EMBL/GenBank/DDBJ databases">
        <authorList>
            <person name="Tran Van P."/>
        </authorList>
    </citation>
    <scope>NUCLEOTIDE SEQUENCE</scope>
</reference>
<dbReference type="EMBL" id="OC003258">
    <property type="protein sequence ID" value="CAD7263045.1"/>
    <property type="molecule type" value="Genomic_DNA"/>
</dbReference>
<accession>A0A7R9G2D4</accession>
<feature type="transmembrane region" description="Helical" evidence="12">
    <location>
        <begin position="56"/>
        <end position="78"/>
    </location>
</feature>
<keyword evidence="9" id="KW-0325">Glycoprotein</keyword>
<keyword evidence="7 12" id="KW-0472">Membrane</keyword>
<comment type="similarity">
    <text evidence="2">Belongs to the glutamate-gated ion channel (TC 1.A.10.1) family.</text>
</comment>
<dbReference type="PANTHER" id="PTHR18966">
    <property type="entry name" value="IONOTROPIC GLUTAMATE RECEPTOR"/>
    <property type="match status" value="1"/>
</dbReference>
<evidence type="ECO:0000256" key="2">
    <source>
        <dbReference type="ARBA" id="ARBA00008685"/>
    </source>
</evidence>
<evidence type="ECO:0000256" key="12">
    <source>
        <dbReference type="SAM" id="Phobius"/>
    </source>
</evidence>
<evidence type="ECO:0000256" key="11">
    <source>
        <dbReference type="ARBA" id="ARBA00023303"/>
    </source>
</evidence>
<evidence type="ECO:0000313" key="14">
    <source>
        <dbReference type="EMBL" id="CAD7263045.1"/>
    </source>
</evidence>
<evidence type="ECO:0000256" key="1">
    <source>
        <dbReference type="ARBA" id="ARBA00004141"/>
    </source>
</evidence>
<evidence type="ECO:0000256" key="9">
    <source>
        <dbReference type="ARBA" id="ARBA00023180"/>
    </source>
</evidence>
<evidence type="ECO:0000256" key="4">
    <source>
        <dbReference type="ARBA" id="ARBA00022692"/>
    </source>
</evidence>
<keyword evidence="3" id="KW-0813">Transport</keyword>
<dbReference type="Pfam" id="PF00060">
    <property type="entry name" value="Lig_chan"/>
    <property type="match status" value="1"/>
</dbReference>
<dbReference type="Gene3D" id="1.10.287.70">
    <property type="match status" value="1"/>
</dbReference>
<dbReference type="AlphaFoldDB" id="A0A7R9G2D4"/>
<evidence type="ECO:0000256" key="5">
    <source>
        <dbReference type="ARBA" id="ARBA00022989"/>
    </source>
</evidence>
<dbReference type="GO" id="GO:0015276">
    <property type="term" value="F:ligand-gated monoatomic ion channel activity"/>
    <property type="evidence" value="ECO:0007669"/>
    <property type="project" value="InterPro"/>
</dbReference>
<keyword evidence="4 12" id="KW-0812">Transmembrane</keyword>
<dbReference type="InterPro" id="IPR001320">
    <property type="entry name" value="Iontro_rcpt_C"/>
</dbReference>